<gene>
    <name evidence="1" type="ORF">H9738_05480</name>
</gene>
<organism evidence="1 2">
    <name type="scientific">Candidatus Blautia pullistercoris</name>
    <dbReference type="NCBI Taxonomy" id="2838499"/>
    <lineage>
        <taxon>Bacteria</taxon>
        <taxon>Bacillati</taxon>
        <taxon>Bacillota</taxon>
        <taxon>Clostridia</taxon>
        <taxon>Lachnospirales</taxon>
        <taxon>Lachnospiraceae</taxon>
        <taxon>Blautia</taxon>
    </lineage>
</organism>
<feature type="non-terminal residue" evidence="1">
    <location>
        <position position="1"/>
    </location>
</feature>
<evidence type="ECO:0000313" key="2">
    <source>
        <dbReference type="Proteomes" id="UP000824230"/>
    </source>
</evidence>
<dbReference type="SUPFAM" id="SSF51735">
    <property type="entry name" value="NAD(P)-binding Rossmann-fold domains"/>
    <property type="match status" value="1"/>
</dbReference>
<protein>
    <submittedName>
        <fullName evidence="1">Dipicolinate synthase</fullName>
    </submittedName>
</protein>
<name>A0A9D2ALW3_9FIRM</name>
<dbReference type="Gene3D" id="3.40.50.720">
    <property type="entry name" value="NAD(P)-binding Rossmann-like Domain"/>
    <property type="match status" value="1"/>
</dbReference>
<dbReference type="Proteomes" id="UP000824230">
    <property type="component" value="Unassembled WGS sequence"/>
</dbReference>
<dbReference type="InterPro" id="IPR036291">
    <property type="entry name" value="NAD(P)-bd_dom_sf"/>
</dbReference>
<reference evidence="1" key="1">
    <citation type="journal article" date="2021" name="PeerJ">
        <title>Extensive microbial diversity within the chicken gut microbiome revealed by metagenomics and culture.</title>
        <authorList>
            <person name="Gilroy R."/>
            <person name="Ravi A."/>
            <person name="Getino M."/>
            <person name="Pursley I."/>
            <person name="Horton D.L."/>
            <person name="Alikhan N.F."/>
            <person name="Baker D."/>
            <person name="Gharbi K."/>
            <person name="Hall N."/>
            <person name="Watson M."/>
            <person name="Adriaenssens E.M."/>
            <person name="Foster-Nyarko E."/>
            <person name="Jarju S."/>
            <person name="Secka A."/>
            <person name="Antonio M."/>
            <person name="Oren A."/>
            <person name="Chaudhuri R.R."/>
            <person name="La Ragione R."/>
            <person name="Hildebrand F."/>
            <person name="Pallen M.J."/>
        </authorList>
    </citation>
    <scope>NUCLEOTIDE SEQUENCE</scope>
    <source>
        <strain evidence="1">ChiHjej12B11-1927</strain>
    </source>
</reference>
<proteinExistence type="predicted"/>
<dbReference type="EMBL" id="DXFG01000103">
    <property type="protein sequence ID" value="HIX37308.1"/>
    <property type="molecule type" value="Genomic_DNA"/>
</dbReference>
<sequence length="140" mass="15371">GYGRCGRTLAGYLQNMFCRTMVWEKDREKAAQAKAAGLEILEERELPRALTLPAFLFQTAPCVVLKKDLLKYIRKDTCIIDIASLPGGLDYPAAEELGLSPLHLPGIPGKYAPKASGEILALAAIRKLSESMQQEGLPWN</sequence>
<dbReference type="AlphaFoldDB" id="A0A9D2ALW3"/>
<evidence type="ECO:0000313" key="1">
    <source>
        <dbReference type="EMBL" id="HIX37308.1"/>
    </source>
</evidence>
<comment type="caution">
    <text evidence="1">The sequence shown here is derived from an EMBL/GenBank/DDBJ whole genome shotgun (WGS) entry which is preliminary data.</text>
</comment>
<accession>A0A9D2ALW3</accession>
<reference evidence="1" key="2">
    <citation type="submission" date="2021-04" db="EMBL/GenBank/DDBJ databases">
        <authorList>
            <person name="Gilroy R."/>
        </authorList>
    </citation>
    <scope>NUCLEOTIDE SEQUENCE</scope>
    <source>
        <strain evidence="1">ChiHjej12B11-1927</strain>
    </source>
</reference>